<evidence type="ECO:0000256" key="1">
    <source>
        <dbReference type="SAM" id="Phobius"/>
    </source>
</evidence>
<name>A0A6H1ZF84_9ZZZZ</name>
<accession>A0A6H1ZF84</accession>
<dbReference type="AlphaFoldDB" id="A0A6H1ZF84"/>
<gene>
    <name evidence="2" type="ORF">TM448A00340_0015</name>
</gene>
<protein>
    <submittedName>
        <fullName evidence="2">Uncharacterized protein</fullName>
    </submittedName>
</protein>
<proteinExistence type="predicted"/>
<keyword evidence="1" id="KW-1133">Transmembrane helix</keyword>
<keyword evidence="1" id="KW-0812">Transmembrane</keyword>
<organism evidence="2">
    <name type="scientific">viral metagenome</name>
    <dbReference type="NCBI Taxonomy" id="1070528"/>
    <lineage>
        <taxon>unclassified sequences</taxon>
        <taxon>metagenomes</taxon>
        <taxon>organismal metagenomes</taxon>
    </lineage>
</organism>
<feature type="transmembrane region" description="Helical" evidence="1">
    <location>
        <begin position="6"/>
        <end position="30"/>
    </location>
</feature>
<reference evidence="2" key="1">
    <citation type="submission" date="2020-03" db="EMBL/GenBank/DDBJ databases">
        <title>The deep terrestrial virosphere.</title>
        <authorList>
            <person name="Holmfeldt K."/>
            <person name="Nilsson E."/>
            <person name="Simone D."/>
            <person name="Lopez-Fernandez M."/>
            <person name="Wu X."/>
            <person name="de Brujin I."/>
            <person name="Lundin D."/>
            <person name="Andersson A."/>
            <person name="Bertilsson S."/>
            <person name="Dopson M."/>
        </authorList>
    </citation>
    <scope>NUCLEOTIDE SEQUENCE</scope>
    <source>
        <strain evidence="2">TM448A00340</strain>
    </source>
</reference>
<dbReference type="EMBL" id="MT144005">
    <property type="protein sequence ID" value="QJA46214.1"/>
    <property type="molecule type" value="Genomic_DNA"/>
</dbReference>
<evidence type="ECO:0000313" key="2">
    <source>
        <dbReference type="EMBL" id="QJA46214.1"/>
    </source>
</evidence>
<sequence>MELNPLTVSVLLMLTELTLAGICGFQVYLFKQVSASRREHLELRLHIAQTYVSADQFDKVVSRLEGRLETHLDTYFRNLSKRQA</sequence>
<keyword evidence="1" id="KW-0472">Membrane</keyword>